<keyword evidence="2" id="KW-0479">Metal-binding</keyword>
<evidence type="ECO:0000256" key="2">
    <source>
        <dbReference type="RuleBase" id="RU003682"/>
    </source>
</evidence>
<dbReference type="InterPro" id="IPR026992">
    <property type="entry name" value="DIOX_N"/>
</dbReference>
<feature type="domain" description="Fe2OG dioxygenase" evidence="3">
    <location>
        <begin position="180"/>
        <end position="306"/>
    </location>
</feature>
<dbReference type="PROSITE" id="PS51471">
    <property type="entry name" value="FE2OG_OXY"/>
    <property type="match status" value="1"/>
</dbReference>
<accession>A0A162JL39</accession>
<dbReference type="AlphaFoldDB" id="A0A162JL39"/>
<keyword evidence="2" id="KW-0408">Iron</keyword>
<evidence type="ECO:0000259" key="3">
    <source>
        <dbReference type="PROSITE" id="PS51471"/>
    </source>
</evidence>
<dbReference type="InterPro" id="IPR044861">
    <property type="entry name" value="IPNS-like_FE2OG_OXY"/>
</dbReference>
<sequence length="357" mass="39825">MMVLAPASGIDFSMSNNKVRSQECANCLAMMTGGLCMRFRETWGSITPTPPKDYNDNLVYIIPHCSPRAAVEHCAIEDDLVQLSTRLHEVFATVGFAYLINAPLSFDHDAVFGMAMDFFRLPEETKMSVAKKTFRKANANTYRWQSGFELGPSHRLPASSRPSSSPFILTEPNCFPSSPQFTSREASRDPVRGALLPVQHAPRAARLVARGKNPASFTSILRNSVSTLRLLRYSRPRRAQHIDATGGLEARNAEGAWIPAPYVPGSVVVNVGDLLARMSGRWFVATMHRVRSTSKERFSMPFFSEPGVDAMVGERGREVRYEEFVLNKMGTWVEFQDEMEKTEIMSTVSASSEVHAY</sequence>
<dbReference type="InterPro" id="IPR050231">
    <property type="entry name" value="Iron_ascorbate_oxido_reductase"/>
</dbReference>
<dbReference type="GeneID" id="30018828"/>
<dbReference type="OrthoDB" id="627829at2759"/>
<dbReference type="InterPro" id="IPR027443">
    <property type="entry name" value="IPNS-like_sf"/>
</dbReference>
<dbReference type="EMBL" id="AZHB01000004">
    <property type="protein sequence ID" value="OAA70562.1"/>
    <property type="molecule type" value="Genomic_DNA"/>
</dbReference>
<organism evidence="4 5">
    <name type="scientific">Cordyceps fumosorosea (strain ARSEF 2679)</name>
    <name type="common">Isaria fumosorosea</name>
    <dbReference type="NCBI Taxonomy" id="1081104"/>
    <lineage>
        <taxon>Eukaryota</taxon>
        <taxon>Fungi</taxon>
        <taxon>Dikarya</taxon>
        <taxon>Ascomycota</taxon>
        <taxon>Pezizomycotina</taxon>
        <taxon>Sordariomycetes</taxon>
        <taxon>Hypocreomycetidae</taxon>
        <taxon>Hypocreales</taxon>
        <taxon>Cordycipitaceae</taxon>
        <taxon>Cordyceps</taxon>
    </lineage>
</organism>
<protein>
    <submittedName>
        <fullName evidence="4">2OG-Fe(II) oxygenase</fullName>
    </submittedName>
</protein>
<reference evidence="4 5" key="1">
    <citation type="journal article" date="2016" name="Genome Biol. Evol.">
        <title>Divergent and convergent evolution of fungal pathogenicity.</title>
        <authorList>
            <person name="Shang Y."/>
            <person name="Xiao G."/>
            <person name="Zheng P."/>
            <person name="Cen K."/>
            <person name="Zhan S."/>
            <person name="Wang C."/>
        </authorList>
    </citation>
    <scope>NUCLEOTIDE SEQUENCE [LARGE SCALE GENOMIC DNA]</scope>
    <source>
        <strain evidence="4 5">ARSEF 2679</strain>
    </source>
</reference>
<comment type="caution">
    <text evidence="4">The sequence shown here is derived from an EMBL/GenBank/DDBJ whole genome shotgun (WGS) entry which is preliminary data.</text>
</comment>
<dbReference type="GO" id="GO:0046872">
    <property type="term" value="F:metal ion binding"/>
    <property type="evidence" value="ECO:0007669"/>
    <property type="project" value="UniProtKB-KW"/>
</dbReference>
<evidence type="ECO:0000313" key="4">
    <source>
        <dbReference type="EMBL" id="OAA70562.1"/>
    </source>
</evidence>
<dbReference type="Pfam" id="PF14226">
    <property type="entry name" value="DIOX_N"/>
    <property type="match status" value="1"/>
</dbReference>
<comment type="similarity">
    <text evidence="1 2">Belongs to the iron/ascorbate-dependent oxidoreductase family.</text>
</comment>
<dbReference type="GO" id="GO:0044283">
    <property type="term" value="P:small molecule biosynthetic process"/>
    <property type="evidence" value="ECO:0007669"/>
    <property type="project" value="UniProtKB-ARBA"/>
</dbReference>
<dbReference type="PANTHER" id="PTHR47990">
    <property type="entry name" value="2-OXOGLUTARATE (2OG) AND FE(II)-DEPENDENT OXYGENASE SUPERFAMILY PROTEIN-RELATED"/>
    <property type="match status" value="1"/>
</dbReference>
<evidence type="ECO:0000313" key="5">
    <source>
        <dbReference type="Proteomes" id="UP000076744"/>
    </source>
</evidence>
<dbReference type="GO" id="GO:0016491">
    <property type="term" value="F:oxidoreductase activity"/>
    <property type="evidence" value="ECO:0007669"/>
    <property type="project" value="UniProtKB-KW"/>
</dbReference>
<dbReference type="STRING" id="1081104.A0A162JL39"/>
<dbReference type="RefSeq" id="XP_018706849.1">
    <property type="nucleotide sequence ID" value="XM_018846142.1"/>
</dbReference>
<keyword evidence="2" id="KW-0560">Oxidoreductase</keyword>
<dbReference type="Gene3D" id="2.60.120.330">
    <property type="entry name" value="B-lactam Antibiotic, Isopenicillin N Synthase, Chain"/>
    <property type="match status" value="1"/>
</dbReference>
<keyword evidence="5" id="KW-1185">Reference proteome</keyword>
<gene>
    <name evidence="4" type="ORF">ISF_02536</name>
</gene>
<dbReference type="Pfam" id="PF03171">
    <property type="entry name" value="2OG-FeII_Oxy"/>
    <property type="match status" value="1"/>
</dbReference>
<dbReference type="SUPFAM" id="SSF51197">
    <property type="entry name" value="Clavaminate synthase-like"/>
    <property type="match status" value="1"/>
</dbReference>
<name>A0A162JL39_CORFA</name>
<evidence type="ECO:0000256" key="1">
    <source>
        <dbReference type="ARBA" id="ARBA00008056"/>
    </source>
</evidence>
<proteinExistence type="inferred from homology"/>
<dbReference type="InterPro" id="IPR005123">
    <property type="entry name" value="Oxoglu/Fe-dep_dioxygenase_dom"/>
</dbReference>
<dbReference type="Proteomes" id="UP000076744">
    <property type="component" value="Unassembled WGS sequence"/>
</dbReference>